<keyword evidence="7" id="KW-0378">Hydrolase</keyword>
<dbReference type="PANTHER" id="PTHR33478">
    <property type="entry name" value="EXTRACELLULAR METALLOPROTEINASE MEP"/>
    <property type="match status" value="1"/>
</dbReference>
<dbReference type="GO" id="GO:0005615">
    <property type="term" value="C:extracellular space"/>
    <property type="evidence" value="ECO:0007669"/>
    <property type="project" value="InterPro"/>
</dbReference>
<feature type="domain" description="PLL-like beta propeller" evidence="11">
    <location>
        <begin position="630"/>
        <end position="778"/>
    </location>
</feature>
<dbReference type="Gene3D" id="1.10.390.10">
    <property type="entry name" value="Neutral Protease Domain 2"/>
    <property type="match status" value="1"/>
</dbReference>
<dbReference type="Pfam" id="PF26607">
    <property type="entry name" value="DUF8189"/>
    <property type="match status" value="1"/>
</dbReference>
<evidence type="ECO:0000256" key="1">
    <source>
        <dbReference type="ARBA" id="ARBA00001947"/>
    </source>
</evidence>
<reference evidence="12" key="1">
    <citation type="submission" date="2015-08" db="EMBL/GenBank/DDBJ databases">
        <authorList>
            <person name="Babu N.S."/>
            <person name="Beckwith C.J."/>
            <person name="Beseler K.G."/>
            <person name="Brison A."/>
            <person name="Carone J.V."/>
            <person name="Caskin T.P."/>
            <person name="Diamond M."/>
            <person name="Durham M.E."/>
            <person name="Foxe J.M."/>
            <person name="Go M."/>
            <person name="Henderson B.A."/>
            <person name="Jones I.B."/>
            <person name="McGettigan J.A."/>
            <person name="Micheletti S.J."/>
            <person name="Nasrallah M.E."/>
            <person name="Ortiz D."/>
            <person name="Piller C.R."/>
            <person name="Privatt S.R."/>
            <person name="Schneider S.L."/>
            <person name="Sharp S."/>
            <person name="Smith T.C."/>
            <person name="Stanton J.D."/>
            <person name="Ullery H.E."/>
            <person name="Wilson R.J."/>
            <person name="Serrano M.G."/>
            <person name="Buck G."/>
            <person name="Lee V."/>
            <person name="Wang Y."/>
            <person name="Carvalho R."/>
            <person name="Voegtly L."/>
            <person name="Shi R."/>
            <person name="Duckworth R."/>
            <person name="Johnson A."/>
            <person name="Loviza R."/>
            <person name="Walstead R."/>
            <person name="Shah Z."/>
            <person name="Kiflezghi M."/>
            <person name="Wade K."/>
            <person name="Ball S.L."/>
            <person name="Bradley K.W."/>
            <person name="Asai D.J."/>
            <person name="Bowman C.A."/>
            <person name="Russell D.A."/>
            <person name="Pope W.H."/>
            <person name="Jacobs-Sera D."/>
            <person name="Hendrix R.W."/>
            <person name="Hatfull G.F."/>
        </authorList>
    </citation>
    <scope>NUCLEOTIDE SEQUENCE</scope>
</reference>
<keyword evidence="10" id="KW-0865">Zymogen</keyword>
<sequence>MSREVDVREITRLDDDGAMSRRIFQLRGNLTGHDPVANDDVAGLSAVAQSVISSVTGDEDPGAAHASRWRVESTVSPTSSGAVAVHFEQTFADIPVFQAGLTVRFSCAGLPVEVTGTVVGWSDQGPASPGIDPVDAVLVALKHLAEPDHVADDGLDSFGQPRKGVDIDPGSVGITISSAGDDAQRTTWVGLSPWSTTALVSLAWFDLGAMLVLGWQVSLDLPDAQGSFRLVVDSVAGEVLYSRSRVCEVVANAMVSAPNPDTAALLRAMPEPLSRYPVKTPSGGIDGFPRDDWITKDSTQGNCVSVTLDTGGEAVGSVVDGVIQFRPTSDEDIRRVAAQYFCSYAHDLFWLLGFKEGDGNFQLDDYDENGAEDQDRVNALVYPGKVKGTASMGPSVDGASPTLRMGLYVPTGRHTALDESVVIHEYTHGVVNRLVGGKTSTTALDAAQSAGMNEGWADYFACVVTGLNVVGSWVVNSSAGMRSNPYDQNYPSFYSDLAPSKPSAEEHDYGEIWCAALMEVDRRLGTEITAQLVLDALKLTPSNPTFLQARDAVLSALDDMATASGWTSGDAQLRMHEAWSAFARFGMGVLASSPASTTFVGVQPDFSVPSFSPSAYADSELEPYEPGGRQVGPTPGVSTWGPDRLDLFCSTSTGMLHTWHASDMPLGSVWESIDGATPTVGRRSGVAACSWEPGRIDAFIIGDDGTLHTLAHDVATGWGMWANLGGALDPGCSPAVASWAPGRLDVFAKGPAGELMHLWRDSATGWGRWESLDPFVGSRKLSSGLSATAPAPGRLVIAGLSVQGYPQVCDYDVWLGTWTRWNLAHTASPAAGDRPAPAITASIPHFLQSPSPTSRRPVDVDLYAIAPVDGTLQITHSHWSRSWDTTSRQHPAGNHRGLGVAAWSEKRLDLVVADELPSGDLTRIGRLVHQWTNSAAAPPQSETLDL</sequence>
<dbReference type="Gene3D" id="3.10.170.10">
    <property type="match status" value="1"/>
</dbReference>
<keyword evidence="5" id="KW-0645">Protease</keyword>
<dbReference type="SUPFAM" id="SSF55486">
    <property type="entry name" value="Metalloproteases ('zincins'), catalytic domain"/>
    <property type="match status" value="1"/>
</dbReference>
<evidence type="ECO:0000256" key="4">
    <source>
        <dbReference type="ARBA" id="ARBA00022525"/>
    </source>
</evidence>
<accession>A0A2P2BXA3</accession>
<evidence type="ECO:0000313" key="12">
    <source>
        <dbReference type="EMBL" id="CUR54370.1"/>
    </source>
</evidence>
<dbReference type="InterPro" id="IPR050371">
    <property type="entry name" value="Fungal_virulence_M36"/>
</dbReference>
<dbReference type="EMBL" id="CZKA01000007">
    <property type="protein sequence ID" value="CUR54370.1"/>
    <property type="molecule type" value="Genomic_DNA"/>
</dbReference>
<organism evidence="12">
    <name type="scientific">metagenome</name>
    <dbReference type="NCBI Taxonomy" id="256318"/>
    <lineage>
        <taxon>unclassified sequences</taxon>
        <taxon>metagenomes</taxon>
    </lineage>
</organism>
<dbReference type="Gene3D" id="2.120.10.70">
    <property type="entry name" value="Fucose-specific lectin"/>
    <property type="match status" value="1"/>
</dbReference>
<dbReference type="InterPro" id="IPR058502">
    <property type="entry name" value="PLL-like_beta-prop"/>
</dbReference>
<name>A0A2P2BXA3_9ZZZZ</name>
<dbReference type="GO" id="GO:0004222">
    <property type="term" value="F:metalloendopeptidase activity"/>
    <property type="evidence" value="ECO:0007669"/>
    <property type="project" value="InterPro"/>
</dbReference>
<keyword evidence="6" id="KW-0479">Metal-binding</keyword>
<dbReference type="PANTHER" id="PTHR33478:SF1">
    <property type="entry name" value="EXTRACELLULAR METALLOPROTEINASE MEP"/>
    <property type="match status" value="1"/>
</dbReference>
<evidence type="ECO:0000256" key="6">
    <source>
        <dbReference type="ARBA" id="ARBA00022723"/>
    </source>
</evidence>
<evidence type="ECO:0000256" key="2">
    <source>
        <dbReference type="ARBA" id="ARBA00004613"/>
    </source>
</evidence>
<dbReference type="InterPro" id="IPR027268">
    <property type="entry name" value="Peptidase_M4/M1_CTD_sf"/>
</dbReference>
<dbReference type="GO" id="GO:0006508">
    <property type="term" value="P:proteolysis"/>
    <property type="evidence" value="ECO:0007669"/>
    <property type="project" value="UniProtKB-KW"/>
</dbReference>
<keyword evidence="4" id="KW-0964">Secreted</keyword>
<evidence type="ECO:0000256" key="8">
    <source>
        <dbReference type="ARBA" id="ARBA00022833"/>
    </source>
</evidence>
<dbReference type="InterPro" id="IPR001842">
    <property type="entry name" value="Peptidase_M36"/>
</dbReference>
<evidence type="ECO:0000259" key="11">
    <source>
        <dbReference type="Pfam" id="PF26607"/>
    </source>
</evidence>
<dbReference type="AlphaFoldDB" id="A0A2P2BXA3"/>
<evidence type="ECO:0000256" key="7">
    <source>
        <dbReference type="ARBA" id="ARBA00022801"/>
    </source>
</evidence>
<proteinExistence type="inferred from homology"/>
<evidence type="ECO:0000256" key="10">
    <source>
        <dbReference type="ARBA" id="ARBA00023145"/>
    </source>
</evidence>
<protein>
    <recommendedName>
        <fullName evidence="11">PLL-like beta propeller domain-containing protein</fullName>
    </recommendedName>
</protein>
<keyword evidence="8" id="KW-0862">Zinc</keyword>
<evidence type="ECO:0000256" key="9">
    <source>
        <dbReference type="ARBA" id="ARBA00023049"/>
    </source>
</evidence>
<comment type="cofactor">
    <cofactor evidence="1">
        <name>Zn(2+)</name>
        <dbReference type="ChEBI" id="CHEBI:29105"/>
    </cofactor>
</comment>
<evidence type="ECO:0000256" key="3">
    <source>
        <dbReference type="ARBA" id="ARBA00006006"/>
    </source>
</evidence>
<comment type="similarity">
    <text evidence="3">Belongs to the peptidase M36 family.</text>
</comment>
<dbReference type="SUPFAM" id="SSF89372">
    <property type="entry name" value="Fucose-specific lectin"/>
    <property type="match status" value="1"/>
</dbReference>
<dbReference type="Pfam" id="PF02128">
    <property type="entry name" value="Peptidase_M36"/>
    <property type="match status" value="1"/>
</dbReference>
<dbReference type="PRINTS" id="PR00999">
    <property type="entry name" value="FUNGALYSIN"/>
</dbReference>
<comment type="subcellular location">
    <subcellularLocation>
        <location evidence="2">Secreted</location>
    </subcellularLocation>
</comment>
<dbReference type="GO" id="GO:0008270">
    <property type="term" value="F:zinc ion binding"/>
    <property type="evidence" value="ECO:0007669"/>
    <property type="project" value="InterPro"/>
</dbReference>
<gene>
    <name evidence="12" type="ORF">NOCA2150112</name>
</gene>
<evidence type="ECO:0000256" key="5">
    <source>
        <dbReference type="ARBA" id="ARBA00022670"/>
    </source>
</evidence>
<keyword evidence="9" id="KW-0482">Metalloprotease</keyword>